<reference evidence="1 2" key="3">
    <citation type="journal article" date="2006" name="Nature">
        <title>DNA sequence of human chromosome 17 and analysis of rearrangement in the human lineage.</title>
        <authorList>
            <person name="Zody M.C."/>
            <person name="Garber M."/>
            <person name="Adams D.J."/>
            <person name="Sharpe T."/>
            <person name="Harrow J."/>
            <person name="Lupski J.R."/>
            <person name="Nicholson C."/>
            <person name="Searle S.M."/>
            <person name="Wilming L."/>
            <person name="Young S.K."/>
            <person name="Abouelleil A."/>
            <person name="Allen N.R."/>
            <person name="Bi W."/>
            <person name="Bloom T."/>
            <person name="Borowsky M.L."/>
            <person name="Bugalter B.E."/>
            <person name="Butler J."/>
            <person name="Chang J.L."/>
            <person name="Chen C.K."/>
            <person name="Cook A."/>
            <person name="Corum B."/>
            <person name="Cuomo C.A."/>
            <person name="de Jong P.J."/>
            <person name="DeCaprio D."/>
            <person name="Dewar K."/>
            <person name="FitzGerald M."/>
            <person name="Gilbert J."/>
            <person name="Gibson R."/>
            <person name="Gnerre S."/>
            <person name="Goldstein S."/>
            <person name="Grafham D.V."/>
            <person name="Grocock R."/>
            <person name="Hafez N."/>
            <person name="Hagopian D.S."/>
            <person name="Hart E."/>
            <person name="Norman C.H."/>
            <person name="Humphray S."/>
            <person name="Jaffe D.B."/>
            <person name="Jones M."/>
            <person name="Kamal M."/>
            <person name="Khodiyar V.K."/>
            <person name="LaButti K."/>
            <person name="Laird G."/>
            <person name="Lehoczky J."/>
            <person name="Liu X."/>
            <person name="Lokyitsang T."/>
            <person name="Loveland J."/>
            <person name="Lui A."/>
            <person name="Macdonald P."/>
            <person name="Major J.E."/>
            <person name="Matthews L."/>
            <person name="Mauceli E."/>
            <person name="McCarroll S.A."/>
            <person name="Mihalev A.H."/>
            <person name="Mudge J."/>
            <person name="Nguyen C."/>
            <person name="Nicol R."/>
            <person name="O'Leary S.B."/>
            <person name="Osoegawa K."/>
            <person name="Schwartz D.C."/>
            <person name="Shaw-Smith C."/>
            <person name="Stankiewicz P."/>
            <person name="Steward C."/>
            <person name="Swarbreck D."/>
            <person name="Venkataraman V."/>
            <person name="Whittaker C.A."/>
            <person name="Yang X."/>
            <person name="Zimmer A.R."/>
            <person name="Bradley A."/>
            <person name="Hubbard T."/>
            <person name="Birren B.W."/>
            <person name="Rogers J."/>
            <person name="Lander E.S."/>
            <person name="Nusbaum C."/>
        </authorList>
    </citation>
    <scope>NUCLEOTIDE SEQUENCE [LARGE SCALE GENOMIC DNA]</scope>
</reference>
<dbReference type="VEuPathDB" id="HostDB:ENSG00000170298"/>
<dbReference type="MassIVE" id="J3QSC5"/>
<dbReference type="Bgee" id="ENSG00000170298">
    <property type="expression patterns" value="Expressed in mucosa of transverse colon and 86 other cell types or tissues"/>
</dbReference>
<proteinExistence type="predicted"/>
<reference evidence="1 2" key="2">
    <citation type="journal article" date="2004" name="Nature">
        <title>Finishing the euchromatic sequence of the human genome.</title>
        <authorList>
            <consortium name="International Human Genome Sequencing Consortium"/>
        </authorList>
    </citation>
    <scope>NUCLEOTIDE SEQUENCE [LARGE SCALE GENOMIC DNA]</scope>
</reference>
<dbReference type="ChiTaRS" id="LGALS9B">
    <property type="organism name" value="human"/>
</dbReference>
<dbReference type="OrthoDB" id="5795596at2759"/>
<reference evidence="1" key="5">
    <citation type="submission" date="2025-09" db="UniProtKB">
        <authorList>
            <consortium name="Ensembl"/>
        </authorList>
    </citation>
    <scope>IDENTIFICATION</scope>
</reference>
<keyword evidence="2" id="KW-1185">Reference proteome</keyword>
<sequence length="35" mass="3777">MAFSGSQAPYLSPVCCGLSDGLQWKRHCLPLQPSV</sequence>
<name>J3QSC5_HUMAN</name>
<dbReference type="HOGENOM" id="CLU_3368292_0_0_1"/>
<accession>J3QSC5</accession>
<dbReference type="HGNC" id="HGNC:24842">
    <property type="gene designation" value="LGALS9B"/>
</dbReference>
<reference evidence="1" key="4">
    <citation type="submission" date="2025-08" db="UniProtKB">
        <authorList>
            <consortium name="Ensembl"/>
        </authorList>
    </citation>
    <scope>IDENTIFICATION</scope>
</reference>
<organism evidence="1 2">
    <name type="scientific">Homo sapiens</name>
    <name type="common">Human</name>
    <dbReference type="NCBI Taxonomy" id="9606"/>
    <lineage>
        <taxon>Eukaryota</taxon>
        <taxon>Metazoa</taxon>
        <taxon>Chordata</taxon>
        <taxon>Craniata</taxon>
        <taxon>Vertebrata</taxon>
        <taxon>Euteleostomi</taxon>
        <taxon>Mammalia</taxon>
        <taxon>Eutheria</taxon>
        <taxon>Euarchontoglires</taxon>
        <taxon>Primates</taxon>
        <taxon>Haplorrhini</taxon>
        <taxon>Catarrhini</taxon>
        <taxon>Hominidae</taxon>
        <taxon>Homo</taxon>
    </lineage>
</organism>
<evidence type="ECO:0000313" key="2">
    <source>
        <dbReference type="Proteomes" id="UP000005640"/>
    </source>
</evidence>
<dbReference type="ExpressionAtlas" id="J3QSC5">
    <property type="expression patterns" value="baseline and differential"/>
</dbReference>
<reference evidence="1 2" key="1">
    <citation type="journal article" date="2001" name="Nature">
        <title>Initial sequencing and analysis of the human genome.</title>
        <authorList>
            <consortium name="International Human Genome Sequencing Consortium"/>
            <person name="Lander E.S."/>
            <person name="Linton L.M."/>
            <person name="Birren B."/>
            <person name="Nusbaum C."/>
            <person name="Zody M.C."/>
            <person name="Baldwin J."/>
            <person name="Devon K."/>
            <person name="Dewar K."/>
            <person name="Doyle M."/>
            <person name="FitzHugh W."/>
            <person name="Funke R."/>
            <person name="Gage D."/>
            <person name="Harris K."/>
            <person name="Heaford A."/>
            <person name="Howland J."/>
            <person name="Kann L."/>
            <person name="Lehoczky J."/>
            <person name="LeVine R."/>
            <person name="McEwan P."/>
            <person name="McKernan K."/>
            <person name="Meldrim J."/>
            <person name="Mesirov J.P."/>
            <person name="Miranda C."/>
            <person name="Morris W."/>
            <person name="Naylor J."/>
            <person name="Raymond C."/>
            <person name="Rosetti M."/>
            <person name="Santos R."/>
            <person name="Sheridan A."/>
            <person name="Sougnez C."/>
            <person name="Stange-Thomann N."/>
            <person name="Stojanovic N."/>
            <person name="Subramanian A."/>
            <person name="Wyman D."/>
            <person name="Rogers J."/>
            <person name="Sulston J."/>
            <person name="Ainscough R."/>
            <person name="Beck S."/>
            <person name="Bentley D."/>
            <person name="Burton J."/>
            <person name="Clee C."/>
            <person name="Carter N."/>
            <person name="Coulson A."/>
            <person name="Deadman R."/>
            <person name="Deloukas P."/>
            <person name="Dunham A."/>
            <person name="Dunham I."/>
            <person name="Durbin R."/>
            <person name="French L."/>
            <person name="Grafham D."/>
            <person name="Gregory S."/>
            <person name="Hubbard T."/>
            <person name="Humphray S."/>
            <person name="Hunt A."/>
            <person name="Jones M."/>
            <person name="Lloyd C."/>
            <person name="McMurray A."/>
            <person name="Matthews L."/>
            <person name="Mercer S."/>
            <person name="Milne S."/>
            <person name="Mullikin J.C."/>
            <person name="Mungall A."/>
            <person name="Plumb R."/>
            <person name="Ross M."/>
            <person name="Shownkeen R."/>
            <person name="Sims S."/>
            <person name="Waterston R.H."/>
            <person name="Wilson R.K."/>
            <person name="Hillier L.W."/>
            <person name="McPherson J.D."/>
            <person name="Marra M.A."/>
            <person name="Mardis E.R."/>
            <person name="Fulton L.A."/>
            <person name="Chinwalla A.T."/>
            <person name="Pepin K.H."/>
            <person name="Gish W.R."/>
            <person name="Chissoe S.L."/>
            <person name="Wendl M.C."/>
            <person name="Delehaunty K.D."/>
            <person name="Miner T.L."/>
            <person name="Delehaunty A."/>
            <person name="Kramer J.B."/>
            <person name="Cook L.L."/>
            <person name="Fulton R.S."/>
            <person name="Johnson D.L."/>
            <person name="Minx P.J."/>
            <person name="Clifton S.W."/>
            <person name="Hawkins T."/>
            <person name="Branscomb E."/>
            <person name="Predki P."/>
            <person name="Richardson P."/>
            <person name="Wenning S."/>
            <person name="Slezak T."/>
            <person name="Doggett N."/>
            <person name="Cheng J.F."/>
            <person name="Olsen A."/>
            <person name="Lucas S."/>
            <person name="Elkin C."/>
            <person name="Uberbacher E."/>
            <person name="Frazier M."/>
            <person name="Gibbs R.A."/>
            <person name="Muzny D.M."/>
            <person name="Scherer S.E."/>
            <person name="Bouck J.B."/>
            <person name="Sodergren E.J."/>
            <person name="Worley K.C."/>
            <person name="Rives C.M."/>
            <person name="Gorrell J.H."/>
            <person name="Metzker M.L."/>
            <person name="Naylor S.L."/>
            <person name="Kucherlapati R.S."/>
            <person name="Nelson D.L."/>
            <person name="Weinstock G.M."/>
            <person name="Sakaki Y."/>
            <person name="Fujiyama A."/>
            <person name="Hattori M."/>
            <person name="Yada T."/>
            <person name="Toyoda A."/>
            <person name="Itoh T."/>
            <person name="Kawagoe C."/>
            <person name="Watanabe H."/>
            <person name="Totoki Y."/>
            <person name="Taylor T."/>
            <person name="Weissenbach J."/>
            <person name="Heilig R."/>
            <person name="Saurin W."/>
            <person name="Artiguenave F."/>
            <person name="Brottier P."/>
            <person name="Bruls T."/>
            <person name="Pelletier E."/>
            <person name="Robert C."/>
            <person name="Wincker P."/>
            <person name="Smith D.R."/>
            <person name="Doucette-Stamm L."/>
            <person name="Rubenfield M."/>
            <person name="Weinstock K."/>
            <person name="Lee H.M."/>
            <person name="Dubois J."/>
            <person name="Rosenthal A."/>
            <person name="Platzer M."/>
            <person name="Nyakatura G."/>
            <person name="Taudien S."/>
            <person name="Rump A."/>
            <person name="Yang H."/>
            <person name="Yu J."/>
            <person name="Wang J."/>
            <person name="Huang G."/>
            <person name="Gu J."/>
            <person name="Hood L."/>
            <person name="Rowen L."/>
            <person name="Madan A."/>
            <person name="Qin S."/>
            <person name="Davis R.W."/>
            <person name="Federspiel N.A."/>
            <person name="Abola A.P."/>
            <person name="Proctor M.J."/>
            <person name="Myers R.M."/>
            <person name="Schmutz J."/>
            <person name="Dickson M."/>
            <person name="Grimwood J."/>
            <person name="Cox D.R."/>
            <person name="Olson M.V."/>
            <person name="Kaul R."/>
            <person name="Raymond C."/>
            <person name="Shimizu N."/>
            <person name="Kawasaki K."/>
            <person name="Minoshima S."/>
            <person name="Evans G.A."/>
            <person name="Athanasiou M."/>
            <person name="Schultz R."/>
            <person name="Roe B.A."/>
            <person name="Chen F."/>
            <person name="Pan H."/>
            <person name="Ramser J."/>
            <person name="Lehrach H."/>
            <person name="Reinhardt R."/>
            <person name="McCombie W.R."/>
            <person name="de la Bastide M."/>
            <person name="Dedhia N."/>
            <person name="Blocker H."/>
            <person name="Hornischer K."/>
            <person name="Nordsiek G."/>
            <person name="Agarwala R."/>
            <person name="Aravind L."/>
            <person name="Bailey J.A."/>
            <person name="Bateman A."/>
            <person name="Batzoglou S."/>
            <person name="Birney E."/>
            <person name="Bork P."/>
            <person name="Brown D.G."/>
            <person name="Burge C.B."/>
            <person name="Cerutti L."/>
            <person name="Chen H.C."/>
            <person name="Church D."/>
            <person name="Clamp M."/>
            <person name="Copley R.R."/>
            <person name="Doerks T."/>
            <person name="Eddy S.R."/>
            <person name="Eichler E.E."/>
            <person name="Furey T.S."/>
            <person name="Galagan J."/>
            <person name="Gilbert J.G."/>
            <person name="Harmon C."/>
            <person name="Hayashizaki Y."/>
            <person name="Haussler D."/>
            <person name="Hermjakob H."/>
            <person name="Hokamp K."/>
            <person name="Jang W."/>
            <person name="Johnson L.S."/>
            <person name="Jones T.A."/>
            <person name="Kasif S."/>
            <person name="Kaspryzk A."/>
            <person name="Kennedy S."/>
            <person name="Kent W.J."/>
            <person name="Kitts P."/>
            <person name="Koonin E.V."/>
            <person name="Korf I."/>
            <person name="Kulp D."/>
            <person name="Lancet D."/>
            <person name="Lowe T.M."/>
            <person name="McLysaght A."/>
            <person name="Mikkelsen T."/>
            <person name="Moran J.V."/>
            <person name="Mulder N."/>
            <person name="Pollara V.J."/>
            <person name="Ponting C.P."/>
            <person name="Schuler G."/>
            <person name="Schultz J."/>
            <person name="Slater G."/>
            <person name="Smit A.F."/>
            <person name="Stupka E."/>
            <person name="Szustakowski J."/>
            <person name="Thierry-Mieg D."/>
            <person name="Thierry-Mieg J."/>
            <person name="Wagner L."/>
            <person name="Wallis J."/>
            <person name="Wheeler R."/>
            <person name="Williams A."/>
            <person name="Wolf Y.I."/>
            <person name="Wolfe K.H."/>
            <person name="Yang S.P."/>
            <person name="Yeh R.F."/>
            <person name="Collins F."/>
            <person name="Guyer M.S."/>
            <person name="Peterson J."/>
            <person name="Felsenfeld A."/>
            <person name="Wetterstrand K.A."/>
            <person name="Patrinos A."/>
            <person name="Morgan M.J."/>
            <person name="de Jong P."/>
            <person name="Catanese J.J."/>
            <person name="Osoegawa K."/>
            <person name="Shizuya H."/>
            <person name="Choi S."/>
            <person name="Chen Y.J."/>
        </authorList>
    </citation>
    <scope>NUCLEOTIDE SEQUENCE [LARGE SCALE GENOMIC DNA]</scope>
</reference>
<dbReference type="Proteomes" id="UP000005640">
    <property type="component" value="Chromosome 17"/>
</dbReference>
<dbReference type="AlphaFoldDB" id="J3QSC5"/>
<protein>
    <submittedName>
        <fullName evidence="1">Galectin 9B</fullName>
    </submittedName>
</protein>
<dbReference type="Ensembl" id="ENST00000578481.5">
    <property type="protein sequence ID" value="ENSP00000464627.1"/>
    <property type="gene ID" value="ENSG00000170298.17"/>
</dbReference>
<dbReference type="EMBL" id="AC015818">
    <property type="status" value="NOT_ANNOTATED_CDS"/>
    <property type="molecule type" value="Genomic_DNA"/>
</dbReference>
<dbReference type="Ensembl" id="ENST00000578481.5">
    <property type="protein sequence ID" value="ENSP00000464627.1"/>
    <property type="gene ID" value="ENSG00000170298.16"/>
</dbReference>
<gene>
    <name evidence="1" type="primary">LGALS9B</name>
</gene>
<dbReference type="OpenTargets" id="ENSG00000170298"/>
<evidence type="ECO:0000313" key="1">
    <source>
        <dbReference type="Ensembl" id="ENSP00000464627.1"/>
    </source>
</evidence>
<dbReference type="UCSC" id="uc060cqa.1">
    <property type="organism name" value="human"/>
</dbReference>
<dbReference type="GeneTree" id="ENSGT00940000162701"/>